<keyword evidence="4" id="KW-1185">Reference proteome</keyword>
<sequence length="210" mass="23370">MSTNTTTTLPVNALPMGINLGITYGAYLIGTIVAAIPSNYVVFQPISQGPSYVQNLVILETHGLYHYLIVTFGNLAVLQIQVWSVQVEALIAYTIMLITQGFFITRIWELTHRQWLVPSTLIFFALAAFGSALTIVIKVFSFHFWSSSLLPYMKALVATNKSLETVADALIMVALCYYLQQGRSEIKRTNSMINKLMTFAVNRGAVTTYI</sequence>
<protein>
    <recommendedName>
        <fullName evidence="2">DUF6534 domain-containing protein</fullName>
    </recommendedName>
</protein>
<evidence type="ECO:0000256" key="1">
    <source>
        <dbReference type="SAM" id="Phobius"/>
    </source>
</evidence>
<name>A0A9P5N731_GYMJU</name>
<feature type="transmembrane region" description="Helical" evidence="1">
    <location>
        <begin position="90"/>
        <end position="108"/>
    </location>
</feature>
<keyword evidence="1" id="KW-0472">Membrane</keyword>
<reference evidence="3" key="1">
    <citation type="submission" date="2020-11" db="EMBL/GenBank/DDBJ databases">
        <authorList>
            <consortium name="DOE Joint Genome Institute"/>
            <person name="Ahrendt S."/>
            <person name="Riley R."/>
            <person name="Andreopoulos W."/>
            <person name="LaButti K."/>
            <person name="Pangilinan J."/>
            <person name="Ruiz-duenas F.J."/>
            <person name="Barrasa J.M."/>
            <person name="Sanchez-Garcia M."/>
            <person name="Camarero S."/>
            <person name="Miyauchi S."/>
            <person name="Serrano A."/>
            <person name="Linde D."/>
            <person name="Babiker R."/>
            <person name="Drula E."/>
            <person name="Ayuso-Fernandez I."/>
            <person name="Pacheco R."/>
            <person name="Padilla G."/>
            <person name="Ferreira P."/>
            <person name="Barriuso J."/>
            <person name="Kellner H."/>
            <person name="Castanera R."/>
            <person name="Alfaro M."/>
            <person name="Ramirez L."/>
            <person name="Pisabarro A.G."/>
            <person name="Kuo A."/>
            <person name="Tritt A."/>
            <person name="Lipzen A."/>
            <person name="He G."/>
            <person name="Yan M."/>
            <person name="Ng V."/>
            <person name="Cullen D."/>
            <person name="Martin F."/>
            <person name="Rosso M.-N."/>
            <person name="Henrissat B."/>
            <person name="Hibbett D."/>
            <person name="Martinez A.T."/>
            <person name="Grigoriev I.V."/>
        </authorList>
    </citation>
    <scope>NUCLEOTIDE SEQUENCE</scope>
    <source>
        <strain evidence="3">AH 44721</strain>
    </source>
</reference>
<dbReference type="OrthoDB" id="2803252at2759"/>
<comment type="caution">
    <text evidence="3">The sequence shown here is derived from an EMBL/GenBank/DDBJ whole genome shotgun (WGS) entry which is preliminary data.</text>
</comment>
<dbReference type="InterPro" id="IPR045339">
    <property type="entry name" value="DUF6534"/>
</dbReference>
<dbReference type="Proteomes" id="UP000724874">
    <property type="component" value="Unassembled WGS sequence"/>
</dbReference>
<accession>A0A9P5N731</accession>
<feature type="domain" description="DUF6534" evidence="2">
    <location>
        <begin position="165"/>
        <end position="209"/>
    </location>
</feature>
<evidence type="ECO:0000313" key="3">
    <source>
        <dbReference type="EMBL" id="KAF8870306.1"/>
    </source>
</evidence>
<feature type="transmembrane region" description="Helical" evidence="1">
    <location>
        <begin position="64"/>
        <end position="84"/>
    </location>
</feature>
<feature type="transmembrane region" description="Helical" evidence="1">
    <location>
        <begin position="24"/>
        <end position="43"/>
    </location>
</feature>
<gene>
    <name evidence="3" type="ORF">CPB84DRAFT_1855648</name>
</gene>
<dbReference type="PANTHER" id="PTHR40465">
    <property type="entry name" value="CHROMOSOME 1, WHOLE GENOME SHOTGUN SEQUENCE"/>
    <property type="match status" value="1"/>
</dbReference>
<dbReference type="EMBL" id="JADNYJ010000364">
    <property type="protein sequence ID" value="KAF8870306.1"/>
    <property type="molecule type" value="Genomic_DNA"/>
</dbReference>
<keyword evidence="1" id="KW-1133">Transmembrane helix</keyword>
<keyword evidence="1" id="KW-0812">Transmembrane</keyword>
<evidence type="ECO:0000259" key="2">
    <source>
        <dbReference type="Pfam" id="PF20152"/>
    </source>
</evidence>
<dbReference type="AlphaFoldDB" id="A0A9P5N731"/>
<dbReference type="PANTHER" id="PTHR40465:SF1">
    <property type="entry name" value="DUF6534 DOMAIN-CONTAINING PROTEIN"/>
    <property type="match status" value="1"/>
</dbReference>
<organism evidence="3 4">
    <name type="scientific">Gymnopilus junonius</name>
    <name type="common">Spectacular rustgill mushroom</name>
    <name type="synonym">Gymnopilus spectabilis subsp. junonius</name>
    <dbReference type="NCBI Taxonomy" id="109634"/>
    <lineage>
        <taxon>Eukaryota</taxon>
        <taxon>Fungi</taxon>
        <taxon>Dikarya</taxon>
        <taxon>Basidiomycota</taxon>
        <taxon>Agaricomycotina</taxon>
        <taxon>Agaricomycetes</taxon>
        <taxon>Agaricomycetidae</taxon>
        <taxon>Agaricales</taxon>
        <taxon>Agaricineae</taxon>
        <taxon>Hymenogastraceae</taxon>
        <taxon>Gymnopilus</taxon>
    </lineage>
</organism>
<proteinExistence type="predicted"/>
<feature type="transmembrane region" description="Helical" evidence="1">
    <location>
        <begin position="120"/>
        <end position="142"/>
    </location>
</feature>
<dbReference type="Pfam" id="PF20152">
    <property type="entry name" value="DUF6534"/>
    <property type="match status" value="1"/>
</dbReference>
<evidence type="ECO:0000313" key="4">
    <source>
        <dbReference type="Proteomes" id="UP000724874"/>
    </source>
</evidence>
<feature type="transmembrane region" description="Helical" evidence="1">
    <location>
        <begin position="162"/>
        <end position="179"/>
    </location>
</feature>